<dbReference type="Gene3D" id="3.40.80.10">
    <property type="entry name" value="Peptidoglycan recognition protein-like"/>
    <property type="match status" value="1"/>
</dbReference>
<accession>A0A443LN32</accession>
<dbReference type="Proteomes" id="UP000286594">
    <property type="component" value="Unassembled WGS sequence"/>
</dbReference>
<dbReference type="InterPro" id="IPR006619">
    <property type="entry name" value="PGRP_domain_met/bac"/>
</dbReference>
<dbReference type="RefSeq" id="WP_128148175.1">
    <property type="nucleotide sequence ID" value="NZ_SAVB01000006.1"/>
</dbReference>
<keyword evidence="5" id="KW-1185">Reference proteome</keyword>
<dbReference type="OrthoDB" id="8754850at2"/>
<evidence type="ECO:0000259" key="2">
    <source>
        <dbReference type="SMART" id="SM00644"/>
    </source>
</evidence>
<dbReference type="GO" id="GO:0008270">
    <property type="term" value="F:zinc ion binding"/>
    <property type="evidence" value="ECO:0007669"/>
    <property type="project" value="InterPro"/>
</dbReference>
<dbReference type="InterPro" id="IPR036365">
    <property type="entry name" value="PGBD-like_sf"/>
</dbReference>
<dbReference type="InterPro" id="IPR036366">
    <property type="entry name" value="PGBDSf"/>
</dbReference>
<name>A0A443LN32_9RHOB</name>
<dbReference type="Pfam" id="PF01510">
    <property type="entry name" value="Amidase_2"/>
    <property type="match status" value="1"/>
</dbReference>
<comment type="similarity">
    <text evidence="1">Belongs to the N-acetylmuramoyl-L-alanine amidase 2 family.</text>
</comment>
<protein>
    <recommendedName>
        <fullName evidence="6">N-acetylmuramoyl-L-alanine amidase</fullName>
    </recommendedName>
</protein>
<dbReference type="GO" id="GO:0008745">
    <property type="term" value="F:N-acetylmuramoyl-L-alanine amidase activity"/>
    <property type="evidence" value="ECO:0007669"/>
    <property type="project" value="InterPro"/>
</dbReference>
<proteinExistence type="inferred from homology"/>
<feature type="domain" description="N-acetylmuramoyl-L-alanine amidase" evidence="2">
    <location>
        <begin position="56"/>
        <end position="197"/>
    </location>
</feature>
<dbReference type="SMART" id="SM00701">
    <property type="entry name" value="PGRP"/>
    <property type="match status" value="1"/>
</dbReference>
<evidence type="ECO:0008006" key="6">
    <source>
        <dbReference type="Google" id="ProtNLM"/>
    </source>
</evidence>
<dbReference type="InterPro" id="IPR015510">
    <property type="entry name" value="PGRP"/>
</dbReference>
<feature type="domain" description="Peptidoglycan recognition protein family" evidence="3">
    <location>
        <begin position="52"/>
        <end position="188"/>
    </location>
</feature>
<evidence type="ECO:0000256" key="1">
    <source>
        <dbReference type="ARBA" id="ARBA00007553"/>
    </source>
</evidence>
<evidence type="ECO:0000313" key="4">
    <source>
        <dbReference type="EMBL" id="RWR50617.1"/>
    </source>
</evidence>
<dbReference type="InterPro" id="IPR036505">
    <property type="entry name" value="Amidase/PGRP_sf"/>
</dbReference>
<dbReference type="InterPro" id="IPR002502">
    <property type="entry name" value="Amidase_domain"/>
</dbReference>
<dbReference type="AlphaFoldDB" id="A0A443LN32"/>
<sequence>MTNPALSLIQTGLRDLGYQPGGIDGIFGGKTRGAAEAWLAASGAPAETSIAPDTTSIIYQGAARYPVHEIVVHCSATRPGWLELEGFAAQFKEIRRWHVEDRGWRDIGYHWVIGRSGVVIAGRPETEIGAGVVGHNSGVIHICLIGGFGSTENDAFSTNFTAAQDARLRAQIQAISMRTQITRISGHNEWAAKACPGFNVPSWLKGA</sequence>
<dbReference type="SMART" id="SM00644">
    <property type="entry name" value="Ami_2"/>
    <property type="match status" value="1"/>
</dbReference>
<comment type="caution">
    <text evidence="4">The sequence shown here is derived from an EMBL/GenBank/DDBJ whole genome shotgun (WGS) entry which is preliminary data.</text>
</comment>
<evidence type="ECO:0000313" key="5">
    <source>
        <dbReference type="Proteomes" id="UP000286594"/>
    </source>
</evidence>
<dbReference type="EMBL" id="SAVB01000006">
    <property type="protein sequence ID" value="RWR50617.1"/>
    <property type="molecule type" value="Genomic_DNA"/>
</dbReference>
<dbReference type="PANTHER" id="PTHR11022:SF41">
    <property type="entry name" value="PEPTIDOGLYCAN-RECOGNITION PROTEIN LC-RELATED"/>
    <property type="match status" value="1"/>
</dbReference>
<evidence type="ECO:0000259" key="3">
    <source>
        <dbReference type="SMART" id="SM00701"/>
    </source>
</evidence>
<dbReference type="SUPFAM" id="SSF47090">
    <property type="entry name" value="PGBD-like"/>
    <property type="match status" value="1"/>
</dbReference>
<dbReference type="CDD" id="cd06583">
    <property type="entry name" value="PGRP"/>
    <property type="match status" value="1"/>
</dbReference>
<gene>
    <name evidence="4" type="ORF">EOW65_06595</name>
</gene>
<dbReference type="Gene3D" id="1.10.101.10">
    <property type="entry name" value="PGBD-like superfamily/PGBD"/>
    <property type="match status" value="1"/>
</dbReference>
<dbReference type="PANTHER" id="PTHR11022">
    <property type="entry name" value="PEPTIDOGLYCAN RECOGNITION PROTEIN"/>
    <property type="match status" value="1"/>
</dbReference>
<dbReference type="GO" id="GO:0009253">
    <property type="term" value="P:peptidoglycan catabolic process"/>
    <property type="evidence" value="ECO:0007669"/>
    <property type="project" value="InterPro"/>
</dbReference>
<organism evidence="4 5">
    <name type="scientific">Paenirhodobacter ferrireducens</name>
    <dbReference type="NCBI Taxonomy" id="1215032"/>
    <lineage>
        <taxon>Bacteria</taxon>
        <taxon>Pseudomonadati</taxon>
        <taxon>Pseudomonadota</taxon>
        <taxon>Alphaproteobacteria</taxon>
        <taxon>Rhodobacterales</taxon>
        <taxon>Rhodobacter group</taxon>
        <taxon>Paenirhodobacter</taxon>
    </lineage>
</organism>
<reference evidence="4 5" key="1">
    <citation type="submission" date="2019-01" db="EMBL/GenBank/DDBJ databases">
        <title>Sinorhodobacter populi sp. nov. isolated from the symptomatic bark tissue of Populus euramericana canker.</title>
        <authorList>
            <person name="Xu G."/>
        </authorList>
    </citation>
    <scope>NUCLEOTIDE SEQUENCE [LARGE SCALE GENOMIC DNA]</scope>
    <source>
        <strain evidence="4 5">CCTCC AB2012026</strain>
    </source>
</reference>
<dbReference type="SUPFAM" id="SSF55846">
    <property type="entry name" value="N-acetylmuramoyl-L-alanine amidase-like"/>
    <property type="match status" value="1"/>
</dbReference>